<feature type="transmembrane region" description="Helical" evidence="6">
    <location>
        <begin position="47"/>
        <end position="65"/>
    </location>
</feature>
<feature type="transmembrane region" description="Helical" evidence="6">
    <location>
        <begin position="215"/>
        <end position="237"/>
    </location>
</feature>
<dbReference type="Proteomes" id="UP000800092">
    <property type="component" value="Unassembled WGS sequence"/>
</dbReference>
<feature type="transmembrane region" description="Helical" evidence="6">
    <location>
        <begin position="448"/>
        <end position="465"/>
    </location>
</feature>
<accession>A0A6A6HBT8</accession>
<keyword evidence="2 6" id="KW-0812">Transmembrane</keyword>
<reference evidence="8" key="1">
    <citation type="journal article" date="2020" name="Stud. Mycol.">
        <title>101 Dothideomycetes genomes: a test case for predicting lifestyles and emergence of pathogens.</title>
        <authorList>
            <person name="Haridas S."/>
            <person name="Albert R."/>
            <person name="Binder M."/>
            <person name="Bloem J."/>
            <person name="Labutti K."/>
            <person name="Salamov A."/>
            <person name="Andreopoulos B."/>
            <person name="Baker S."/>
            <person name="Barry K."/>
            <person name="Bills G."/>
            <person name="Bluhm B."/>
            <person name="Cannon C."/>
            <person name="Castanera R."/>
            <person name="Culley D."/>
            <person name="Daum C."/>
            <person name="Ezra D."/>
            <person name="Gonzalez J."/>
            <person name="Henrissat B."/>
            <person name="Kuo A."/>
            <person name="Liang C."/>
            <person name="Lipzen A."/>
            <person name="Lutzoni F."/>
            <person name="Magnuson J."/>
            <person name="Mondo S."/>
            <person name="Nolan M."/>
            <person name="Ohm R."/>
            <person name="Pangilinan J."/>
            <person name="Park H.-J."/>
            <person name="Ramirez L."/>
            <person name="Alfaro M."/>
            <person name="Sun H."/>
            <person name="Tritt A."/>
            <person name="Yoshinaga Y."/>
            <person name="Zwiers L.-H."/>
            <person name="Turgeon B."/>
            <person name="Goodwin S."/>
            <person name="Spatafora J."/>
            <person name="Crous P."/>
            <person name="Grigoriev I."/>
        </authorList>
    </citation>
    <scope>NUCLEOTIDE SEQUENCE</scope>
    <source>
        <strain evidence="8">Tuck. ex Michener</strain>
    </source>
</reference>
<evidence type="ECO:0000256" key="5">
    <source>
        <dbReference type="SAM" id="MobiDB-lite"/>
    </source>
</evidence>
<evidence type="ECO:0000256" key="4">
    <source>
        <dbReference type="ARBA" id="ARBA00023136"/>
    </source>
</evidence>
<evidence type="ECO:0000256" key="2">
    <source>
        <dbReference type="ARBA" id="ARBA00022692"/>
    </source>
</evidence>
<feature type="transmembrane region" description="Helical" evidence="6">
    <location>
        <begin position="20"/>
        <end position="40"/>
    </location>
</feature>
<evidence type="ECO:0000256" key="3">
    <source>
        <dbReference type="ARBA" id="ARBA00022989"/>
    </source>
</evidence>
<dbReference type="EMBL" id="ML991794">
    <property type="protein sequence ID" value="KAF2234970.1"/>
    <property type="molecule type" value="Genomic_DNA"/>
</dbReference>
<keyword evidence="4 6" id="KW-0472">Membrane</keyword>
<evidence type="ECO:0000259" key="7">
    <source>
        <dbReference type="Pfam" id="PF13813"/>
    </source>
</evidence>
<dbReference type="OrthoDB" id="1077582at2759"/>
<keyword evidence="3 6" id="KW-1133">Transmembrane helix</keyword>
<keyword evidence="9" id="KW-1185">Reference proteome</keyword>
<feature type="transmembrane region" description="Helical" evidence="6">
    <location>
        <begin position="366"/>
        <end position="388"/>
    </location>
</feature>
<proteinExistence type="predicted"/>
<evidence type="ECO:0000256" key="6">
    <source>
        <dbReference type="SAM" id="Phobius"/>
    </source>
</evidence>
<protein>
    <recommendedName>
        <fullName evidence="7">Wax synthase domain-containing protein</fullName>
    </recommendedName>
</protein>
<evidence type="ECO:0000256" key="1">
    <source>
        <dbReference type="ARBA" id="ARBA00004141"/>
    </source>
</evidence>
<organism evidence="8 9">
    <name type="scientific">Viridothelium virens</name>
    <name type="common">Speckled blister lichen</name>
    <name type="synonym">Trypethelium virens</name>
    <dbReference type="NCBI Taxonomy" id="1048519"/>
    <lineage>
        <taxon>Eukaryota</taxon>
        <taxon>Fungi</taxon>
        <taxon>Dikarya</taxon>
        <taxon>Ascomycota</taxon>
        <taxon>Pezizomycotina</taxon>
        <taxon>Dothideomycetes</taxon>
        <taxon>Dothideomycetes incertae sedis</taxon>
        <taxon>Trypetheliales</taxon>
        <taxon>Trypetheliaceae</taxon>
        <taxon>Viridothelium</taxon>
    </lineage>
</organism>
<feature type="compositionally biased region" description="Acidic residues" evidence="5">
    <location>
        <begin position="156"/>
        <end position="165"/>
    </location>
</feature>
<dbReference type="Pfam" id="PF13813">
    <property type="entry name" value="MBOAT_2"/>
    <property type="match status" value="1"/>
</dbReference>
<comment type="subcellular location">
    <subcellularLocation>
        <location evidence="1">Membrane</location>
        <topology evidence="1">Multi-pass membrane protein</topology>
    </subcellularLocation>
</comment>
<sequence length="500" mass="56058">MRIDLDYHYLTHHVVPGPQSLSYFVSLLLLPIALLIPRSILSRRHSIFIFVPIILAASIHAWYSIGGPDVISVDVPLWCLFLLALNDPWTDFRRIVNPQSRPSSGRIHQATFSTESLPEVPTGIPAVKANSHIGEQTALIEGPGDDEPASSAPSSDEGEDSCEIEEQSYPGSLWQRLPWVGTLLVSIRLNNWKIGSYSHDRSQPAPPAFKSRGSFLIYSIISFIRGYLVLDLTRAYISTDSYFVTTKGNPSVPINAPLPPHLPSLFRSLVPPQLFRTMIIGAQAWALISQMFYLPCLLPVLLHSLGWITDEWSPHNWPPYFGSPGTILHHGVRGFWGQYWHQTMRFSVSGPGYALASWLKLRRDGLWRYAIITLVAFGLSGIVHMGLVPPEPPHATVPVNSVRLLVAGFFWVQPIAMLVEVATARAIASNMGLNQWQAGNGLRLRITLNFIWVIVWFTICLPLIGEAGRQLGYWRVWPMPISVWKGLRGEGWLTWPFLMN</sequence>
<evidence type="ECO:0000313" key="8">
    <source>
        <dbReference type="EMBL" id="KAF2234970.1"/>
    </source>
</evidence>
<dbReference type="GO" id="GO:0016020">
    <property type="term" value="C:membrane"/>
    <property type="evidence" value="ECO:0007669"/>
    <property type="project" value="UniProtKB-SubCell"/>
</dbReference>
<feature type="transmembrane region" description="Helical" evidence="6">
    <location>
        <begin position="408"/>
        <end position="428"/>
    </location>
</feature>
<dbReference type="AlphaFoldDB" id="A0A6A6HBT8"/>
<evidence type="ECO:0000313" key="9">
    <source>
        <dbReference type="Proteomes" id="UP000800092"/>
    </source>
</evidence>
<name>A0A6A6HBT8_VIRVR</name>
<feature type="domain" description="Wax synthase" evidence="7">
    <location>
        <begin position="317"/>
        <end position="385"/>
    </location>
</feature>
<gene>
    <name evidence="8" type="ORF">EV356DRAFT_484260</name>
</gene>
<feature type="region of interest" description="Disordered" evidence="5">
    <location>
        <begin position="138"/>
        <end position="165"/>
    </location>
</feature>
<dbReference type="InterPro" id="IPR032805">
    <property type="entry name" value="Wax_synthase_dom"/>
</dbReference>